<keyword evidence="4" id="KW-1185">Reference proteome</keyword>
<evidence type="ECO:0000256" key="2">
    <source>
        <dbReference type="SAM" id="MobiDB-lite"/>
    </source>
</evidence>
<dbReference type="OrthoDB" id="242910at2759"/>
<evidence type="ECO:0000313" key="4">
    <source>
        <dbReference type="Proteomes" id="UP000678499"/>
    </source>
</evidence>
<dbReference type="EMBL" id="OA883580">
    <property type="protein sequence ID" value="CAD7279209.1"/>
    <property type="molecule type" value="Genomic_DNA"/>
</dbReference>
<dbReference type="PROSITE" id="PS50082">
    <property type="entry name" value="WD_REPEATS_2"/>
    <property type="match status" value="1"/>
</dbReference>
<dbReference type="PROSITE" id="PS50294">
    <property type="entry name" value="WD_REPEATS_REGION"/>
    <property type="match status" value="1"/>
</dbReference>
<feature type="compositionally biased region" description="Polar residues" evidence="2">
    <location>
        <begin position="42"/>
        <end position="54"/>
    </location>
</feature>
<organism evidence="3">
    <name type="scientific">Notodromas monacha</name>
    <dbReference type="NCBI Taxonomy" id="399045"/>
    <lineage>
        <taxon>Eukaryota</taxon>
        <taxon>Metazoa</taxon>
        <taxon>Ecdysozoa</taxon>
        <taxon>Arthropoda</taxon>
        <taxon>Crustacea</taxon>
        <taxon>Oligostraca</taxon>
        <taxon>Ostracoda</taxon>
        <taxon>Podocopa</taxon>
        <taxon>Podocopida</taxon>
        <taxon>Cypridocopina</taxon>
        <taxon>Cypridoidea</taxon>
        <taxon>Cyprididae</taxon>
        <taxon>Notodromas</taxon>
    </lineage>
</organism>
<dbReference type="Gene3D" id="2.130.10.10">
    <property type="entry name" value="YVTN repeat-like/Quinoprotein amine dehydrogenase"/>
    <property type="match status" value="1"/>
</dbReference>
<feature type="compositionally biased region" description="Low complexity" evidence="2">
    <location>
        <begin position="55"/>
        <end position="70"/>
    </location>
</feature>
<protein>
    <submittedName>
        <fullName evidence="3">Uncharacterized protein</fullName>
    </submittedName>
</protein>
<gene>
    <name evidence="3" type="ORF">NMOB1V02_LOCUS6886</name>
</gene>
<sequence length="137" mass="14544">MQKHLSNKADTFLCAKESRLIEGCEVVVESVDAPHVSEDQLAVSNSPKTSKQTGTMSSDAASSMSTSSAAQNLAKNEQKSSSSSSNVQSGAPQKFYCYSMPTTGHNDGITDVVVVNTPQTMNLIATASRDGVIKLWK</sequence>
<reference evidence="3" key="1">
    <citation type="submission" date="2020-11" db="EMBL/GenBank/DDBJ databases">
        <authorList>
            <person name="Tran Van P."/>
        </authorList>
    </citation>
    <scope>NUCLEOTIDE SEQUENCE</scope>
</reference>
<evidence type="ECO:0000313" key="3">
    <source>
        <dbReference type="EMBL" id="CAD7279209.1"/>
    </source>
</evidence>
<dbReference type="InterPro" id="IPR001680">
    <property type="entry name" value="WD40_rpt"/>
</dbReference>
<dbReference type="Proteomes" id="UP000678499">
    <property type="component" value="Unassembled WGS sequence"/>
</dbReference>
<accession>A0A7R9BRD2</accession>
<dbReference type="AlphaFoldDB" id="A0A7R9BRD2"/>
<feature type="repeat" description="WD" evidence="1">
    <location>
        <begin position="102"/>
        <end position="137"/>
    </location>
</feature>
<dbReference type="EMBL" id="CAJPEX010001543">
    <property type="protein sequence ID" value="CAG0919361.1"/>
    <property type="molecule type" value="Genomic_DNA"/>
</dbReference>
<name>A0A7R9BRD2_9CRUS</name>
<keyword evidence="1" id="KW-0853">WD repeat</keyword>
<dbReference type="InterPro" id="IPR015943">
    <property type="entry name" value="WD40/YVTN_repeat-like_dom_sf"/>
</dbReference>
<proteinExistence type="predicted"/>
<feature type="region of interest" description="Disordered" evidence="2">
    <location>
        <begin position="35"/>
        <end position="91"/>
    </location>
</feature>
<evidence type="ECO:0000256" key="1">
    <source>
        <dbReference type="PROSITE-ProRule" id="PRU00221"/>
    </source>
</evidence>